<feature type="region of interest" description="Disordered" evidence="4">
    <location>
        <begin position="1"/>
        <end position="38"/>
    </location>
</feature>
<dbReference type="SUPFAM" id="SSF54556">
    <property type="entry name" value="Chitinase insertion domain"/>
    <property type="match status" value="1"/>
</dbReference>
<evidence type="ECO:0000256" key="2">
    <source>
        <dbReference type="ARBA" id="ARBA00012729"/>
    </source>
</evidence>
<evidence type="ECO:0000256" key="4">
    <source>
        <dbReference type="SAM" id="MobiDB-lite"/>
    </source>
</evidence>
<dbReference type="Proteomes" id="UP000694555">
    <property type="component" value="Unplaced"/>
</dbReference>
<organism evidence="6 7">
    <name type="scientific">Buteo japonicus</name>
    <dbReference type="NCBI Taxonomy" id="224669"/>
    <lineage>
        <taxon>Eukaryota</taxon>
        <taxon>Metazoa</taxon>
        <taxon>Chordata</taxon>
        <taxon>Craniata</taxon>
        <taxon>Vertebrata</taxon>
        <taxon>Euteleostomi</taxon>
        <taxon>Archelosauria</taxon>
        <taxon>Archosauria</taxon>
        <taxon>Dinosauria</taxon>
        <taxon>Saurischia</taxon>
        <taxon>Theropoda</taxon>
        <taxon>Coelurosauria</taxon>
        <taxon>Aves</taxon>
        <taxon>Neognathae</taxon>
        <taxon>Neoaves</taxon>
        <taxon>Telluraves</taxon>
        <taxon>Accipitrimorphae</taxon>
        <taxon>Accipitriformes</taxon>
        <taxon>Accipitridae</taxon>
        <taxon>Accipitrinae</taxon>
        <taxon>Buteo</taxon>
    </lineage>
</organism>
<dbReference type="SUPFAM" id="SSF57625">
    <property type="entry name" value="Invertebrate chitin-binding proteins"/>
    <property type="match status" value="1"/>
</dbReference>
<dbReference type="InterPro" id="IPR029070">
    <property type="entry name" value="Chitinase_insertion_sf"/>
</dbReference>
<dbReference type="GO" id="GO:0008843">
    <property type="term" value="F:endochitinase activity"/>
    <property type="evidence" value="ECO:0007669"/>
    <property type="project" value="UniProtKB-EC"/>
</dbReference>
<comment type="catalytic activity">
    <reaction evidence="1">
        <text>Random endo-hydrolysis of N-acetyl-beta-D-glucosaminide (1-&gt;4)-beta-linkages in chitin and chitodextrins.</text>
        <dbReference type="EC" id="3.2.1.14"/>
    </reaction>
</comment>
<dbReference type="Gene3D" id="3.10.50.10">
    <property type="match status" value="1"/>
</dbReference>
<dbReference type="PROSITE" id="PS50940">
    <property type="entry name" value="CHIT_BIND_II"/>
    <property type="match status" value="1"/>
</dbReference>
<accession>A0A8C0C0P5</accession>
<dbReference type="InterPro" id="IPR002557">
    <property type="entry name" value="Chitin-bd_dom"/>
</dbReference>
<dbReference type="FunFam" id="2.170.140.10:FF:000001">
    <property type="entry name" value="Acidic mammalian chitinase"/>
    <property type="match status" value="1"/>
</dbReference>
<keyword evidence="3" id="KW-0119">Carbohydrate metabolism</keyword>
<evidence type="ECO:0000256" key="3">
    <source>
        <dbReference type="ARBA" id="ARBA00023024"/>
    </source>
</evidence>
<evidence type="ECO:0000313" key="6">
    <source>
        <dbReference type="Ensembl" id="ENSBJAP00000024944.1"/>
    </source>
</evidence>
<evidence type="ECO:0000259" key="5">
    <source>
        <dbReference type="PROSITE" id="PS50940"/>
    </source>
</evidence>
<dbReference type="GO" id="GO:0005576">
    <property type="term" value="C:extracellular region"/>
    <property type="evidence" value="ECO:0007669"/>
    <property type="project" value="InterPro"/>
</dbReference>
<keyword evidence="3" id="KW-0624">Polysaccharide degradation</keyword>
<dbReference type="AlphaFoldDB" id="A0A8C0C0P5"/>
<proteinExistence type="predicted"/>
<protein>
    <recommendedName>
        <fullName evidence="2">chitinase</fullName>
        <ecNumber evidence="2">3.2.1.14</ecNumber>
    </recommendedName>
</protein>
<evidence type="ECO:0000256" key="1">
    <source>
        <dbReference type="ARBA" id="ARBA00000822"/>
    </source>
</evidence>
<dbReference type="InterPro" id="IPR036508">
    <property type="entry name" value="Chitin-bd_dom_sf"/>
</dbReference>
<feature type="compositionally biased region" description="Polar residues" evidence="4">
    <location>
        <begin position="1"/>
        <end position="12"/>
    </location>
</feature>
<reference evidence="6" key="1">
    <citation type="submission" date="2025-08" db="UniProtKB">
        <authorList>
            <consortium name="Ensembl"/>
        </authorList>
    </citation>
    <scope>IDENTIFICATION</scope>
</reference>
<keyword evidence="7" id="KW-1185">Reference proteome</keyword>
<dbReference type="Ensembl" id="ENSBJAT00000025630.1">
    <property type="protein sequence ID" value="ENSBJAP00000024944.1"/>
    <property type="gene ID" value="ENSBJAG00000015933.1"/>
</dbReference>
<dbReference type="GO" id="GO:0008061">
    <property type="term" value="F:chitin binding"/>
    <property type="evidence" value="ECO:0007669"/>
    <property type="project" value="InterPro"/>
</dbReference>
<reference evidence="6" key="2">
    <citation type="submission" date="2025-09" db="UniProtKB">
        <authorList>
            <consortium name="Ensembl"/>
        </authorList>
    </citation>
    <scope>IDENTIFICATION</scope>
</reference>
<evidence type="ECO:0000313" key="7">
    <source>
        <dbReference type="Proteomes" id="UP000694555"/>
    </source>
</evidence>
<feature type="domain" description="Chitin-binding type-2" evidence="5">
    <location>
        <begin position="206"/>
        <end position="255"/>
    </location>
</feature>
<sequence>RKTEFGQETQHSGPPRFMSLRVQETPRPTHLLKQSRKERNPLLSLEKPECTLSGPAPLFSTCSLLQNPFDTAIGAPTSGPGPAGPYTKQAGVLAYYKNNTNTPQTSQKGIFNPCNIPTALFCRTLANFSLCALFSLDLCYGWALDLDDFTGTFCKEGKYPLITSLKKGLGLQKGKCVPPTQPSPQVTEAPCTTGGIGSGSWGSGVSDFCAGKANGIYVDPTNKSIFYNCINGKTFVQSCDDSLMFDTSCSCCNWP</sequence>
<dbReference type="GO" id="GO:0006032">
    <property type="term" value="P:chitin catabolic process"/>
    <property type="evidence" value="ECO:0007669"/>
    <property type="project" value="UniProtKB-KW"/>
</dbReference>
<dbReference type="Pfam" id="PF01607">
    <property type="entry name" value="CBM_14"/>
    <property type="match status" value="1"/>
</dbReference>
<dbReference type="Gene3D" id="3.20.20.80">
    <property type="entry name" value="Glycosidases"/>
    <property type="match status" value="1"/>
</dbReference>
<keyword evidence="3" id="KW-0146">Chitin degradation</keyword>
<name>A0A8C0C0P5_9AVES</name>
<dbReference type="EC" id="3.2.1.14" evidence="2"/>